<dbReference type="STRING" id="1385519.N801_10350"/>
<organism evidence="3 4">
    <name type="scientific">Knoellia aerolata DSM 18566</name>
    <dbReference type="NCBI Taxonomy" id="1385519"/>
    <lineage>
        <taxon>Bacteria</taxon>
        <taxon>Bacillati</taxon>
        <taxon>Actinomycetota</taxon>
        <taxon>Actinomycetes</taxon>
        <taxon>Micrococcales</taxon>
        <taxon>Intrasporangiaceae</taxon>
        <taxon>Knoellia</taxon>
    </lineage>
</organism>
<comment type="caution">
    <text evidence="3">The sequence shown here is derived from an EMBL/GenBank/DDBJ whole genome shotgun (WGS) entry which is preliminary data.</text>
</comment>
<keyword evidence="4" id="KW-1185">Reference proteome</keyword>
<gene>
    <name evidence="3" type="ORF">N801_10350</name>
</gene>
<dbReference type="AlphaFoldDB" id="A0A0A0JYM3"/>
<reference evidence="3 4" key="1">
    <citation type="submission" date="2013-08" db="EMBL/GenBank/DDBJ databases">
        <title>The genome sequence of Knoellia aerolata.</title>
        <authorList>
            <person name="Zhu W."/>
            <person name="Wang G."/>
        </authorList>
    </citation>
    <scope>NUCLEOTIDE SEQUENCE [LARGE SCALE GENOMIC DNA]</scope>
    <source>
        <strain evidence="3 4">DSM 18566</strain>
    </source>
</reference>
<evidence type="ECO:0000259" key="2">
    <source>
        <dbReference type="PROSITE" id="PS50965"/>
    </source>
</evidence>
<feature type="compositionally biased region" description="Pro residues" evidence="1">
    <location>
        <begin position="73"/>
        <end position="95"/>
    </location>
</feature>
<evidence type="ECO:0000313" key="3">
    <source>
        <dbReference type="EMBL" id="KGN40646.1"/>
    </source>
</evidence>
<evidence type="ECO:0000256" key="1">
    <source>
        <dbReference type="SAM" id="MobiDB-lite"/>
    </source>
</evidence>
<dbReference type="Proteomes" id="UP000030013">
    <property type="component" value="Unassembled WGS sequence"/>
</dbReference>
<proteinExistence type="predicted"/>
<protein>
    <recommendedName>
        <fullName evidence="2">NERD domain-containing protein</fullName>
    </recommendedName>
</protein>
<dbReference type="InterPro" id="IPR011528">
    <property type="entry name" value="NERD"/>
</dbReference>
<evidence type="ECO:0000313" key="4">
    <source>
        <dbReference type="Proteomes" id="UP000030013"/>
    </source>
</evidence>
<dbReference type="Pfam" id="PF08378">
    <property type="entry name" value="NERD"/>
    <property type="match status" value="1"/>
</dbReference>
<feature type="region of interest" description="Disordered" evidence="1">
    <location>
        <begin position="59"/>
        <end position="101"/>
    </location>
</feature>
<dbReference type="EMBL" id="AVPL01000035">
    <property type="protein sequence ID" value="KGN40646.1"/>
    <property type="molecule type" value="Genomic_DNA"/>
</dbReference>
<sequence length="323" mass="34936">MTDQDLVTTRWRRWGKDRLYVETPDGAKVGFCDLAADTIHPALPEHAPALLAAVARWRAQPPHEPASTVGPPQREPTPGPEPAPAPTPEPTPEPGADPVVEPASLVTDDLARPGPARPWVDLATNRAGAEAREQANAARDAAPVRTVLARVLGVHTDERAWRIGADGEVKVAAQLGKVERKDPRWRFLHAVPVGGRGSDIDHVIIGPGGVFTANAKHHPGAKIWVGGSTFIVNGSKQPYVRNARHEAQRAARLLTDACGFPIHVQGLIVTVNAQHVVVKSQPEGVSVLPRMQLTTWLLRHGDILTGEQVDAIYEVARRSTTWR</sequence>
<name>A0A0A0JYM3_9MICO</name>
<feature type="domain" description="NERD" evidence="2">
    <location>
        <begin position="163"/>
        <end position="277"/>
    </location>
</feature>
<dbReference type="RefSeq" id="WP_211254730.1">
    <property type="nucleotide sequence ID" value="NZ_AVPL01000035.1"/>
</dbReference>
<accession>A0A0A0JYM3</accession>
<dbReference type="PROSITE" id="PS50965">
    <property type="entry name" value="NERD"/>
    <property type="match status" value="1"/>
</dbReference>
<dbReference type="eggNOG" id="ENOG5032SHB">
    <property type="taxonomic scope" value="Bacteria"/>
</dbReference>